<keyword evidence="5 6" id="KW-0949">S-adenosyl-L-methionine</keyword>
<evidence type="ECO:0000313" key="9">
    <source>
        <dbReference type="Proteomes" id="UP000063063"/>
    </source>
</evidence>
<keyword evidence="3 6" id="KW-0489">Methyltransferase</keyword>
<comment type="catalytic activity">
    <reaction evidence="1 6">
        <text>[phosphatase 2A protein]-C-terminal L-leucine + S-adenosyl-L-methionine = [phosphatase 2A protein]-C-terminal L-leucine methyl ester + S-adenosyl-L-homocysteine</text>
        <dbReference type="Rhea" id="RHEA:48544"/>
        <dbReference type="Rhea" id="RHEA-COMP:12134"/>
        <dbReference type="Rhea" id="RHEA-COMP:12135"/>
        <dbReference type="ChEBI" id="CHEBI:57856"/>
        <dbReference type="ChEBI" id="CHEBI:59789"/>
        <dbReference type="ChEBI" id="CHEBI:90516"/>
        <dbReference type="ChEBI" id="CHEBI:90517"/>
        <dbReference type="EC" id="2.1.1.233"/>
    </reaction>
</comment>
<dbReference type="eggNOG" id="KOG2918">
    <property type="taxonomic scope" value="Eukaryota"/>
</dbReference>
<comment type="function">
    <text evidence="6">Methylates the carboxyl group of the C-terminal leucine residue of protein phosphatase 2A catalytic subunits to form alpha-leucine ester residues.</text>
</comment>
<gene>
    <name evidence="8" type="ORF">LPMP_350080</name>
</gene>
<evidence type="ECO:0000256" key="1">
    <source>
        <dbReference type="ARBA" id="ARBA00000724"/>
    </source>
</evidence>
<dbReference type="PIRSF" id="PIRSF016305">
    <property type="entry name" value="LCM_mtfrase"/>
    <property type="match status" value="1"/>
</dbReference>
<dbReference type="InterPro" id="IPR016651">
    <property type="entry name" value="LCMT1"/>
</dbReference>
<evidence type="ECO:0000256" key="5">
    <source>
        <dbReference type="ARBA" id="ARBA00022691"/>
    </source>
</evidence>
<dbReference type="KEGG" id="lpan:LPMP_350080"/>
<dbReference type="OrthoDB" id="203237at2759"/>
<dbReference type="VEuPathDB" id="TriTrypDB:LPMP_350080"/>
<dbReference type="Gene3D" id="3.40.50.150">
    <property type="entry name" value="Vaccinia Virus protein VP39"/>
    <property type="match status" value="1"/>
</dbReference>
<proteinExistence type="inferred from homology"/>
<dbReference type="RefSeq" id="XP_010702948.1">
    <property type="nucleotide sequence ID" value="XM_010704646.1"/>
</dbReference>
<feature type="binding site" evidence="7">
    <location>
        <position position="50"/>
    </location>
    <ligand>
        <name>S-adenosyl-L-methionine</name>
        <dbReference type="ChEBI" id="CHEBI:59789"/>
    </ligand>
</feature>
<dbReference type="PANTHER" id="PTHR13600">
    <property type="entry name" value="LEUCINE CARBOXYL METHYLTRANSFERASE"/>
    <property type="match status" value="1"/>
</dbReference>
<sequence length="296" mass="33700">MALIQTAHDACSRKVHCVRKGYLNDPFVSFFEKDHTIVNSPLMNRGTWLRTTAFENCVRGFATTAGEPIQVINFGAGMDTLFFRLKHSDPQIPVHKFVELDFAELVAEKEGIIKRHTELHSLVGSQYELVSCDLHDAKGVAEMLKEHLRGGTPTIMIAEMVFVYIEGSVTTNLLRTIMSDVIEENTKAMLVIYDAIQPFDRFGKVMVENLQHFGADFRGICDFPTPEAHAQRCTELGFKTVKSVTMKNLYLSVPRQIQIRLNKLEMIDDWEEWNLMHEHYCFVVASTDSAPLPKLF</sequence>
<dbReference type="GO" id="GO:0018423">
    <property type="term" value="F:protein C-terminal leucine carboxyl O-methyltransferase activity"/>
    <property type="evidence" value="ECO:0007669"/>
    <property type="project" value="UniProtKB-EC"/>
</dbReference>
<evidence type="ECO:0000313" key="8">
    <source>
        <dbReference type="EMBL" id="AIO02148.1"/>
    </source>
</evidence>
<feature type="binding site" evidence="7">
    <location>
        <begin position="133"/>
        <end position="134"/>
    </location>
    <ligand>
        <name>S-adenosyl-L-methionine</name>
        <dbReference type="ChEBI" id="CHEBI:59789"/>
    </ligand>
</feature>
<protein>
    <recommendedName>
        <fullName evidence="6">Leucine carboxyl methyltransferase 1</fullName>
        <ecNumber evidence="6">2.1.1.233</ecNumber>
    </recommendedName>
</protein>
<dbReference type="PANTHER" id="PTHR13600:SF21">
    <property type="entry name" value="LEUCINE CARBOXYL METHYLTRANSFERASE 1"/>
    <property type="match status" value="1"/>
</dbReference>
<reference evidence="8 9" key="1">
    <citation type="journal article" date="2015" name="Sci. Rep.">
        <title>The genome of Leishmania panamensis: insights into genomics of the L. (Viannia) subgenus.</title>
        <authorList>
            <person name="Llanes A."/>
            <person name="Restrepo C.M."/>
            <person name="Vecchio G.D."/>
            <person name="Anguizola F.J."/>
            <person name="Lleonart R."/>
        </authorList>
    </citation>
    <scope>NUCLEOTIDE SEQUENCE [LARGE SCALE GENOMIC DNA]</scope>
    <source>
        <strain evidence="8 9">MHOM/PA/94/PSC-1</strain>
    </source>
</reference>
<dbReference type="GO" id="GO:0032259">
    <property type="term" value="P:methylation"/>
    <property type="evidence" value="ECO:0007669"/>
    <property type="project" value="UniProtKB-KW"/>
</dbReference>
<keyword evidence="9" id="KW-1185">Reference proteome</keyword>
<evidence type="ECO:0000256" key="6">
    <source>
        <dbReference type="PIRNR" id="PIRNR016305"/>
    </source>
</evidence>
<dbReference type="InterPro" id="IPR007213">
    <property type="entry name" value="Ppm1/Ppm2/Tcmp"/>
</dbReference>
<accession>A0A088S1B5</accession>
<keyword evidence="4 6" id="KW-0808">Transferase</keyword>
<evidence type="ECO:0000256" key="4">
    <source>
        <dbReference type="ARBA" id="ARBA00022679"/>
    </source>
</evidence>
<dbReference type="EMBL" id="CP009404">
    <property type="protein sequence ID" value="AIO02148.1"/>
    <property type="molecule type" value="Genomic_DNA"/>
</dbReference>
<dbReference type="AlphaFoldDB" id="A0A088S1B5"/>
<evidence type="ECO:0000256" key="2">
    <source>
        <dbReference type="ARBA" id="ARBA00010703"/>
    </source>
</evidence>
<evidence type="ECO:0000256" key="7">
    <source>
        <dbReference type="PIRSR" id="PIRSR016305-1"/>
    </source>
</evidence>
<dbReference type="SUPFAM" id="SSF53335">
    <property type="entry name" value="S-adenosyl-L-methionine-dependent methyltransferases"/>
    <property type="match status" value="1"/>
</dbReference>
<dbReference type="EC" id="2.1.1.233" evidence="6"/>
<evidence type="ECO:0000256" key="3">
    <source>
        <dbReference type="ARBA" id="ARBA00022603"/>
    </source>
</evidence>
<dbReference type="GeneID" id="22579037"/>
<dbReference type="Proteomes" id="UP000063063">
    <property type="component" value="Chromosome 35"/>
</dbReference>
<dbReference type="InterPro" id="IPR029063">
    <property type="entry name" value="SAM-dependent_MTases_sf"/>
</dbReference>
<dbReference type="VEuPathDB" id="TriTrypDB:LPAL13_350005700"/>
<feature type="binding site" evidence="7">
    <location>
        <position position="75"/>
    </location>
    <ligand>
        <name>S-adenosyl-L-methionine</name>
        <dbReference type="ChEBI" id="CHEBI:59789"/>
    </ligand>
</feature>
<name>A0A088S1B5_LEIPA</name>
<dbReference type="Pfam" id="PF04072">
    <property type="entry name" value="LCM"/>
    <property type="match status" value="1"/>
</dbReference>
<comment type="similarity">
    <text evidence="2 6">Belongs to the methyltransferase superfamily. LCMT family.</text>
</comment>
<feature type="binding site" evidence="7">
    <location>
        <position position="159"/>
    </location>
    <ligand>
        <name>S-adenosyl-L-methionine</name>
        <dbReference type="ChEBI" id="CHEBI:59789"/>
    </ligand>
</feature>
<organism evidence="8 9">
    <name type="scientific">Leishmania panamensis</name>
    <dbReference type="NCBI Taxonomy" id="5679"/>
    <lineage>
        <taxon>Eukaryota</taxon>
        <taxon>Discoba</taxon>
        <taxon>Euglenozoa</taxon>
        <taxon>Kinetoplastea</taxon>
        <taxon>Metakinetoplastina</taxon>
        <taxon>Trypanosomatida</taxon>
        <taxon>Trypanosomatidae</taxon>
        <taxon>Leishmaniinae</taxon>
        <taxon>Leishmania</taxon>
        <taxon>Leishmania guyanensis species complex</taxon>
    </lineage>
</organism>